<evidence type="ECO:0000313" key="2">
    <source>
        <dbReference type="EMBL" id="KAK8870230.1"/>
    </source>
</evidence>
<feature type="region of interest" description="Disordered" evidence="1">
    <location>
        <begin position="172"/>
        <end position="192"/>
    </location>
</feature>
<gene>
    <name evidence="2" type="ORF">M9Y10_008107</name>
</gene>
<keyword evidence="3" id="KW-1185">Reference proteome</keyword>
<feature type="compositionally biased region" description="Polar residues" evidence="1">
    <location>
        <begin position="179"/>
        <end position="192"/>
    </location>
</feature>
<proteinExistence type="predicted"/>
<dbReference type="EMBL" id="JAPFFF010000014">
    <property type="protein sequence ID" value="KAK8870230.1"/>
    <property type="molecule type" value="Genomic_DNA"/>
</dbReference>
<dbReference type="Proteomes" id="UP001470230">
    <property type="component" value="Unassembled WGS sequence"/>
</dbReference>
<name>A0ABR2IXG4_9EUKA</name>
<reference evidence="2 3" key="1">
    <citation type="submission" date="2024-04" db="EMBL/GenBank/DDBJ databases">
        <title>Tritrichomonas musculus Genome.</title>
        <authorList>
            <person name="Alves-Ferreira E."/>
            <person name="Grigg M."/>
            <person name="Lorenzi H."/>
            <person name="Galac M."/>
        </authorList>
    </citation>
    <scope>NUCLEOTIDE SEQUENCE [LARGE SCALE GENOMIC DNA]</scope>
    <source>
        <strain evidence="2 3">EAF2021</strain>
    </source>
</reference>
<evidence type="ECO:0000256" key="1">
    <source>
        <dbReference type="SAM" id="MobiDB-lite"/>
    </source>
</evidence>
<comment type="caution">
    <text evidence="2">The sequence shown here is derived from an EMBL/GenBank/DDBJ whole genome shotgun (WGS) entry which is preliminary data.</text>
</comment>
<accession>A0ABR2IXG4</accession>
<organism evidence="2 3">
    <name type="scientific">Tritrichomonas musculus</name>
    <dbReference type="NCBI Taxonomy" id="1915356"/>
    <lineage>
        <taxon>Eukaryota</taxon>
        <taxon>Metamonada</taxon>
        <taxon>Parabasalia</taxon>
        <taxon>Tritrichomonadida</taxon>
        <taxon>Tritrichomonadidae</taxon>
        <taxon>Tritrichomonas</taxon>
    </lineage>
</organism>
<protein>
    <submittedName>
        <fullName evidence="2">Uncharacterized protein</fullName>
    </submittedName>
</protein>
<sequence>MITVGRNSVGIKATGTTASIPDHPMARLMYYLRTVNSLTDFNIPYNLRDYSSYRSLSFDEENQVLVLAVLLSPDLFIEKGIMINEPRLCPNSSNEFYEISAMQSAVAITEEFVIGGQKVHTLQIMAFKMSWMQNNYINPINSYSARIRAIANKTVESYRPRAIIYYEDSESSYKPKYPNSDNPTSEPNSSSKCCLLI</sequence>
<evidence type="ECO:0000313" key="3">
    <source>
        <dbReference type="Proteomes" id="UP001470230"/>
    </source>
</evidence>